<protein>
    <submittedName>
        <fullName evidence="2">Uncharacterized protein</fullName>
    </submittedName>
</protein>
<dbReference type="KEGG" id="vap:Vapar_2705"/>
<evidence type="ECO:0000313" key="2">
    <source>
        <dbReference type="EMBL" id="ACS19329.1"/>
    </source>
</evidence>
<dbReference type="STRING" id="543728.Vapar_2705"/>
<dbReference type="EMBL" id="CP001635">
    <property type="protein sequence ID" value="ACS19329.1"/>
    <property type="molecule type" value="Genomic_DNA"/>
</dbReference>
<name>C5CLS2_VARPS</name>
<proteinExistence type="predicted"/>
<gene>
    <name evidence="2" type="ordered locus">Vapar_2705</name>
</gene>
<accession>C5CLS2</accession>
<feature type="region of interest" description="Disordered" evidence="1">
    <location>
        <begin position="88"/>
        <end position="119"/>
    </location>
</feature>
<organism evidence="2">
    <name type="scientific">Variovorax paradoxus (strain S110)</name>
    <dbReference type="NCBI Taxonomy" id="543728"/>
    <lineage>
        <taxon>Bacteria</taxon>
        <taxon>Pseudomonadati</taxon>
        <taxon>Pseudomonadota</taxon>
        <taxon>Betaproteobacteria</taxon>
        <taxon>Burkholderiales</taxon>
        <taxon>Comamonadaceae</taxon>
        <taxon>Variovorax</taxon>
    </lineage>
</organism>
<reference evidence="2" key="1">
    <citation type="submission" date="2009-06" db="EMBL/GenBank/DDBJ databases">
        <title>Complete sequence of chromosome 1 of Variovorax paradoxus S110.</title>
        <authorList>
            <consortium name="US DOE Joint Genome Institute"/>
            <person name="Lucas S."/>
            <person name="Copeland A."/>
            <person name="Lapidus A."/>
            <person name="Glavina del Rio T."/>
            <person name="Tice H."/>
            <person name="Bruce D."/>
            <person name="Goodwin L."/>
            <person name="Pitluck S."/>
            <person name="Chertkov O."/>
            <person name="Brettin T."/>
            <person name="Detter J.C."/>
            <person name="Han C."/>
            <person name="Larimer F."/>
            <person name="Land M."/>
            <person name="Hauser L."/>
            <person name="Kyrpides N."/>
            <person name="Ovchinnikova G."/>
            <person name="Orwin P."/>
            <person name="Leadbetter J.R."/>
            <person name="Spain J.C."/>
            <person name="Han J.I."/>
        </authorList>
    </citation>
    <scope>NUCLEOTIDE SEQUENCE</scope>
    <source>
        <strain evidence="2">S110</strain>
    </source>
</reference>
<dbReference type="HOGENOM" id="CLU_2060453_0_0_4"/>
<sequence length="119" mass="12814">MSETMMSLNGRLYPFSIYKDLKAAQDARQAAHDARYGKYTNTEAGRAHAATAFMQTNPVDRVEIAAPQGELKEGLTESRVTARINGELDGQANKHGGVDFPAPGVSGRPSITPMPFFGS</sequence>
<dbReference type="AlphaFoldDB" id="C5CLS2"/>
<evidence type="ECO:0000256" key="1">
    <source>
        <dbReference type="SAM" id="MobiDB-lite"/>
    </source>
</evidence>